<reference evidence="1" key="2">
    <citation type="journal article" date="2021" name="PeerJ">
        <title>Extensive microbial diversity within the chicken gut microbiome revealed by metagenomics and culture.</title>
        <authorList>
            <person name="Gilroy R."/>
            <person name="Ravi A."/>
            <person name="Getino M."/>
            <person name="Pursley I."/>
            <person name="Horton D.L."/>
            <person name="Alikhan N.F."/>
            <person name="Baker D."/>
            <person name="Gharbi K."/>
            <person name="Hall N."/>
            <person name="Watson M."/>
            <person name="Adriaenssens E.M."/>
            <person name="Foster-Nyarko E."/>
            <person name="Jarju S."/>
            <person name="Secka A."/>
            <person name="Antonio M."/>
            <person name="Oren A."/>
            <person name="Chaudhuri R.R."/>
            <person name="La Ragione R."/>
            <person name="Hildebrand F."/>
            <person name="Pallen M.J."/>
        </authorList>
    </citation>
    <scope>NUCLEOTIDE SEQUENCE</scope>
    <source>
        <strain evidence="1">ChiHecec2B26-709</strain>
    </source>
</reference>
<dbReference type="AlphaFoldDB" id="A0A9D1GPP1"/>
<gene>
    <name evidence="1" type="ORF">IAC35_07115</name>
</gene>
<dbReference type="Proteomes" id="UP000886881">
    <property type="component" value="Unassembled WGS sequence"/>
</dbReference>
<protein>
    <submittedName>
        <fullName evidence="1">Uncharacterized protein</fullName>
    </submittedName>
</protein>
<dbReference type="EMBL" id="DVLC01000128">
    <property type="protein sequence ID" value="HIT47609.1"/>
    <property type="molecule type" value="Genomic_DNA"/>
</dbReference>
<reference evidence="1" key="1">
    <citation type="submission" date="2020-10" db="EMBL/GenBank/DDBJ databases">
        <authorList>
            <person name="Gilroy R."/>
        </authorList>
    </citation>
    <scope>NUCLEOTIDE SEQUENCE</scope>
    <source>
        <strain evidence="1">ChiHecec2B26-709</strain>
    </source>
</reference>
<name>A0A9D1GPP1_9BACT</name>
<comment type="caution">
    <text evidence="1">The sequence shown here is derived from an EMBL/GenBank/DDBJ whole genome shotgun (WGS) entry which is preliminary data.</text>
</comment>
<evidence type="ECO:0000313" key="2">
    <source>
        <dbReference type="Proteomes" id="UP000886881"/>
    </source>
</evidence>
<evidence type="ECO:0000313" key="1">
    <source>
        <dbReference type="EMBL" id="HIT47609.1"/>
    </source>
</evidence>
<proteinExistence type="predicted"/>
<sequence length="155" mass="18258">MQSDGQFELDPEKVYTSMDELTLDTEGGPRTLKMGVWINVDPVRIHRMIVRDKILQVDTLEVLNPLVSKLRRADPEYYKRFMGLRLVIDYPGYSAGILAKIPFENDPVGFYKWWRRGKHEDKVYLSLGNRIRLFQKVAMMEPRMILKKDLEILNQ</sequence>
<accession>A0A9D1GPP1</accession>
<organism evidence="1 2">
    <name type="scientific">Candidatus Cryptobacteroides merdipullorum</name>
    <dbReference type="NCBI Taxonomy" id="2840771"/>
    <lineage>
        <taxon>Bacteria</taxon>
        <taxon>Pseudomonadati</taxon>
        <taxon>Bacteroidota</taxon>
        <taxon>Bacteroidia</taxon>
        <taxon>Bacteroidales</taxon>
        <taxon>Candidatus Cryptobacteroides</taxon>
    </lineage>
</organism>